<keyword evidence="1" id="KW-0175">Coiled coil</keyword>
<organism evidence="2 3">
    <name type="scientific">Aquicella lusitana</name>
    <dbReference type="NCBI Taxonomy" id="254246"/>
    <lineage>
        <taxon>Bacteria</taxon>
        <taxon>Pseudomonadati</taxon>
        <taxon>Pseudomonadota</taxon>
        <taxon>Gammaproteobacteria</taxon>
        <taxon>Legionellales</taxon>
        <taxon>Coxiellaceae</taxon>
        <taxon>Aquicella</taxon>
    </lineage>
</organism>
<evidence type="ECO:0000256" key="1">
    <source>
        <dbReference type="SAM" id="Coils"/>
    </source>
</evidence>
<dbReference type="Proteomes" id="UP000254720">
    <property type="component" value="Unassembled WGS sequence"/>
</dbReference>
<evidence type="ECO:0000313" key="2">
    <source>
        <dbReference type="EMBL" id="RDI40071.1"/>
    </source>
</evidence>
<protein>
    <submittedName>
        <fullName evidence="2">Uncharacterized protein</fullName>
    </submittedName>
</protein>
<evidence type="ECO:0000313" key="3">
    <source>
        <dbReference type="Proteomes" id="UP000254720"/>
    </source>
</evidence>
<gene>
    <name evidence="2" type="ORF">C8D86_12421</name>
</gene>
<proteinExistence type="predicted"/>
<comment type="caution">
    <text evidence="2">The sequence shown here is derived from an EMBL/GenBank/DDBJ whole genome shotgun (WGS) entry which is preliminary data.</text>
</comment>
<name>A0A370G8G2_9COXI</name>
<keyword evidence="3" id="KW-1185">Reference proteome</keyword>
<accession>A0A370G8G2</accession>
<dbReference type="EMBL" id="QQAX01000024">
    <property type="protein sequence ID" value="RDI40071.1"/>
    <property type="molecule type" value="Genomic_DNA"/>
</dbReference>
<dbReference type="RefSeq" id="WP_114835134.1">
    <property type="nucleotide sequence ID" value="NZ_LR699114.1"/>
</dbReference>
<sequence length="461" mass="52085">MKNFLGSGIWKESERLLAEGKAFPKLLATLQILEEINHPRTGFDWSRAINIPGTIINREFNALLLEEVAKHEDIERLQFNLVLAALREESKRKEEFTAIAYYAERAAEDRHAREALRAAMMQHQKTALPESIIQLTTELQNLLSKNENMATQIAQLITRQNELANTWNTVHQQSGQQFVNQLGQFLQNTQQQLMTISGQPLSWSPAVENALKAVLGTPPPLQRMAQLSDAIITELNLVDEKEKQQVQEAVVKQSNLLKGINATLALDKDAREQPVSELNVKKAFLHNDEMAIHAELDKVAENAVQLLSDIGGFSQKDMKSAMTKMLLDIKKQTAKEVVFWGMNPVGSEKKAAEIAQKTFHHLGQQMSELRLDKGKIDQILQILSPQYLKGLALDIGWKKTVLNREEEKLTSLLGENSRIEESKKELNKGLEENSLDIKKVQKKLNEQLLQLKRRPIPGPGL</sequence>
<feature type="coiled-coil region" evidence="1">
    <location>
        <begin position="132"/>
        <end position="159"/>
    </location>
</feature>
<dbReference type="AlphaFoldDB" id="A0A370G8G2"/>
<reference evidence="2 3" key="1">
    <citation type="submission" date="2018-07" db="EMBL/GenBank/DDBJ databases">
        <title>Genomic Encyclopedia of Type Strains, Phase IV (KMG-IV): sequencing the most valuable type-strain genomes for metagenomic binning, comparative biology and taxonomic classification.</title>
        <authorList>
            <person name="Goeker M."/>
        </authorList>
    </citation>
    <scope>NUCLEOTIDE SEQUENCE [LARGE SCALE GENOMIC DNA]</scope>
    <source>
        <strain evidence="2 3">DSM 16500</strain>
    </source>
</reference>